<sequence length="67" mass="7535">MRSQLIKFWQGPTRKADKYGIEWLTASKYYNVVKLGDWPDKRDLGGGKRRTSAVQPVAAGPGRPNSE</sequence>
<keyword evidence="3" id="KW-1185">Reference proteome</keyword>
<protein>
    <submittedName>
        <fullName evidence="2">Uncharacterized protein</fullName>
    </submittedName>
</protein>
<dbReference type="EMBL" id="BJZI01000033">
    <property type="protein sequence ID" value="GEO67512.1"/>
    <property type="molecule type" value="Genomic_DNA"/>
</dbReference>
<accession>A0ABQ0WRP6</accession>
<proteinExistence type="predicted"/>
<reference evidence="2 3" key="1">
    <citation type="submission" date="2019-07" db="EMBL/GenBank/DDBJ databases">
        <title>Whole genome shotgun sequence of Lactobacillus spicheri NBRC 107155.</title>
        <authorList>
            <person name="Hosoyama A."/>
            <person name="Uohara A."/>
            <person name="Ohji S."/>
            <person name="Ichikawa N."/>
        </authorList>
    </citation>
    <scope>NUCLEOTIDE SEQUENCE [LARGE SCALE GENOMIC DNA]</scope>
    <source>
        <strain evidence="2 3">NBRC 107155</strain>
    </source>
</reference>
<dbReference type="Proteomes" id="UP000321691">
    <property type="component" value="Unassembled WGS sequence"/>
</dbReference>
<evidence type="ECO:0000313" key="2">
    <source>
        <dbReference type="EMBL" id="GEO67512.1"/>
    </source>
</evidence>
<organism evidence="2 3">
    <name type="scientific">Levilactobacillus spicheri</name>
    <dbReference type="NCBI Taxonomy" id="216463"/>
    <lineage>
        <taxon>Bacteria</taxon>
        <taxon>Bacillati</taxon>
        <taxon>Bacillota</taxon>
        <taxon>Bacilli</taxon>
        <taxon>Lactobacillales</taxon>
        <taxon>Lactobacillaceae</taxon>
        <taxon>Levilactobacillus</taxon>
    </lineage>
</organism>
<feature type="region of interest" description="Disordered" evidence="1">
    <location>
        <begin position="39"/>
        <end position="67"/>
    </location>
</feature>
<gene>
    <name evidence="2" type="ORF">LSP04_19310</name>
</gene>
<name>A0ABQ0WRP6_9LACO</name>
<evidence type="ECO:0000313" key="3">
    <source>
        <dbReference type="Proteomes" id="UP000321691"/>
    </source>
</evidence>
<evidence type="ECO:0000256" key="1">
    <source>
        <dbReference type="SAM" id="MobiDB-lite"/>
    </source>
</evidence>
<comment type="caution">
    <text evidence="2">The sequence shown here is derived from an EMBL/GenBank/DDBJ whole genome shotgun (WGS) entry which is preliminary data.</text>
</comment>